<dbReference type="AlphaFoldDB" id="A0A0A9HE98"/>
<accession>A0A0A9HE98</accession>
<protein>
    <submittedName>
        <fullName evidence="1">Uncharacterized protein</fullName>
    </submittedName>
</protein>
<name>A0A0A9HE98_ARUDO</name>
<evidence type="ECO:0000313" key="1">
    <source>
        <dbReference type="EMBL" id="JAE33161.1"/>
    </source>
</evidence>
<proteinExistence type="predicted"/>
<dbReference type="EMBL" id="GBRH01164735">
    <property type="protein sequence ID" value="JAE33161.1"/>
    <property type="molecule type" value="Transcribed_RNA"/>
</dbReference>
<organism evidence="1">
    <name type="scientific">Arundo donax</name>
    <name type="common">Giant reed</name>
    <name type="synonym">Donax arundinaceus</name>
    <dbReference type="NCBI Taxonomy" id="35708"/>
    <lineage>
        <taxon>Eukaryota</taxon>
        <taxon>Viridiplantae</taxon>
        <taxon>Streptophyta</taxon>
        <taxon>Embryophyta</taxon>
        <taxon>Tracheophyta</taxon>
        <taxon>Spermatophyta</taxon>
        <taxon>Magnoliopsida</taxon>
        <taxon>Liliopsida</taxon>
        <taxon>Poales</taxon>
        <taxon>Poaceae</taxon>
        <taxon>PACMAD clade</taxon>
        <taxon>Arundinoideae</taxon>
        <taxon>Arundineae</taxon>
        <taxon>Arundo</taxon>
    </lineage>
</organism>
<reference evidence="1" key="2">
    <citation type="journal article" date="2015" name="Data Brief">
        <title>Shoot transcriptome of the giant reed, Arundo donax.</title>
        <authorList>
            <person name="Barrero R.A."/>
            <person name="Guerrero F.D."/>
            <person name="Moolhuijzen P."/>
            <person name="Goolsby J.A."/>
            <person name="Tidwell J."/>
            <person name="Bellgard S.E."/>
            <person name="Bellgard M.I."/>
        </authorList>
    </citation>
    <scope>NUCLEOTIDE SEQUENCE</scope>
    <source>
        <tissue evidence="1">Shoot tissue taken approximately 20 cm above the soil surface</tissue>
    </source>
</reference>
<sequence length="45" mass="5112">MAPYPFCNYPILAISPLVKIPFLNKFIAASHLLPKMVLLLYHSII</sequence>
<reference evidence="1" key="1">
    <citation type="submission" date="2014-09" db="EMBL/GenBank/DDBJ databases">
        <authorList>
            <person name="Magalhaes I.L.F."/>
            <person name="Oliveira U."/>
            <person name="Santos F.R."/>
            <person name="Vidigal T.H.D.A."/>
            <person name="Brescovit A.D."/>
            <person name="Santos A.J."/>
        </authorList>
    </citation>
    <scope>NUCLEOTIDE SEQUENCE</scope>
    <source>
        <tissue evidence="1">Shoot tissue taken approximately 20 cm above the soil surface</tissue>
    </source>
</reference>